<dbReference type="InterPro" id="IPR000620">
    <property type="entry name" value="EamA_dom"/>
</dbReference>
<evidence type="ECO:0000256" key="2">
    <source>
        <dbReference type="SAM" id="MobiDB-lite"/>
    </source>
</evidence>
<keyword evidence="3" id="KW-1133">Transmembrane helix</keyword>
<reference evidence="5 6" key="1">
    <citation type="submission" date="2021-01" db="EMBL/GenBank/DDBJ databases">
        <title>Whole genome shotgun sequence of Verrucosispora qiuiae NBRC 106684.</title>
        <authorList>
            <person name="Komaki H."/>
            <person name="Tamura T."/>
        </authorList>
    </citation>
    <scope>NUCLEOTIDE SEQUENCE [LARGE SCALE GENOMIC DNA]</scope>
    <source>
        <strain evidence="5 6">NBRC 106684</strain>
    </source>
</reference>
<feature type="region of interest" description="Disordered" evidence="2">
    <location>
        <begin position="322"/>
        <end position="348"/>
    </location>
</feature>
<organism evidence="5 6">
    <name type="scientific">Micromonospora qiuiae</name>
    <dbReference type="NCBI Taxonomy" id="502268"/>
    <lineage>
        <taxon>Bacteria</taxon>
        <taxon>Bacillati</taxon>
        <taxon>Actinomycetota</taxon>
        <taxon>Actinomycetes</taxon>
        <taxon>Micromonosporales</taxon>
        <taxon>Micromonosporaceae</taxon>
        <taxon>Micromonospora</taxon>
    </lineage>
</organism>
<comment type="caution">
    <text evidence="5">The sequence shown here is derived from an EMBL/GenBank/DDBJ whole genome shotgun (WGS) entry which is preliminary data.</text>
</comment>
<feature type="transmembrane region" description="Helical" evidence="3">
    <location>
        <begin position="296"/>
        <end position="315"/>
    </location>
</feature>
<evidence type="ECO:0000256" key="3">
    <source>
        <dbReference type="SAM" id="Phobius"/>
    </source>
</evidence>
<feature type="transmembrane region" description="Helical" evidence="3">
    <location>
        <begin position="241"/>
        <end position="259"/>
    </location>
</feature>
<protein>
    <submittedName>
        <fullName evidence="5">Permease</fullName>
    </submittedName>
</protein>
<dbReference type="PANTHER" id="PTHR22911">
    <property type="entry name" value="ACYL-MALONYL CONDENSING ENZYME-RELATED"/>
    <property type="match status" value="1"/>
</dbReference>
<feature type="transmembrane region" description="Helical" evidence="3">
    <location>
        <begin position="57"/>
        <end position="74"/>
    </location>
</feature>
<feature type="transmembrane region" description="Helical" evidence="3">
    <location>
        <begin position="173"/>
        <end position="190"/>
    </location>
</feature>
<comment type="similarity">
    <text evidence="1">Belongs to the EamA transporter family.</text>
</comment>
<evidence type="ECO:0000313" key="5">
    <source>
        <dbReference type="EMBL" id="GIJ28765.1"/>
    </source>
</evidence>
<keyword evidence="3" id="KW-0812">Transmembrane</keyword>
<dbReference type="EMBL" id="BOPC01000054">
    <property type="protein sequence ID" value="GIJ28765.1"/>
    <property type="molecule type" value="Genomic_DNA"/>
</dbReference>
<evidence type="ECO:0000256" key="1">
    <source>
        <dbReference type="ARBA" id="ARBA00007362"/>
    </source>
</evidence>
<accession>A0ABQ4JEY7</accession>
<dbReference type="InterPro" id="IPR037185">
    <property type="entry name" value="EmrE-like"/>
</dbReference>
<feature type="transmembrane region" description="Helical" evidence="3">
    <location>
        <begin position="271"/>
        <end position="290"/>
    </location>
</feature>
<keyword evidence="3" id="KW-0472">Membrane</keyword>
<feature type="transmembrane region" description="Helical" evidence="3">
    <location>
        <begin position="202"/>
        <end position="221"/>
    </location>
</feature>
<feature type="compositionally biased region" description="Basic and acidic residues" evidence="2">
    <location>
        <begin position="334"/>
        <end position="348"/>
    </location>
</feature>
<evidence type="ECO:0000313" key="6">
    <source>
        <dbReference type="Proteomes" id="UP000653076"/>
    </source>
</evidence>
<dbReference type="RefSeq" id="WP_204036272.1">
    <property type="nucleotide sequence ID" value="NZ_BOPC01000054.1"/>
</dbReference>
<feature type="transmembrane region" description="Helical" evidence="3">
    <location>
        <begin position="86"/>
        <end position="105"/>
    </location>
</feature>
<dbReference type="Pfam" id="PF00892">
    <property type="entry name" value="EamA"/>
    <property type="match status" value="2"/>
</dbReference>
<dbReference type="Proteomes" id="UP000653076">
    <property type="component" value="Unassembled WGS sequence"/>
</dbReference>
<feature type="transmembrane region" description="Helical" evidence="3">
    <location>
        <begin position="142"/>
        <end position="161"/>
    </location>
</feature>
<evidence type="ECO:0000259" key="4">
    <source>
        <dbReference type="Pfam" id="PF00892"/>
    </source>
</evidence>
<feature type="domain" description="EamA" evidence="4">
    <location>
        <begin position="23"/>
        <end position="157"/>
    </location>
</feature>
<name>A0ABQ4JEY7_9ACTN</name>
<proteinExistence type="inferred from homology"/>
<dbReference type="PANTHER" id="PTHR22911:SF79">
    <property type="entry name" value="MOBA-LIKE NTP TRANSFERASE DOMAIN-CONTAINING PROTEIN"/>
    <property type="match status" value="1"/>
</dbReference>
<feature type="transmembrane region" description="Helical" evidence="3">
    <location>
        <begin position="111"/>
        <end position="130"/>
    </location>
</feature>
<sequence length="348" mass="36907">MTEQKLAPTIPRNGPATNRGRHIGIGLALLGATGFATSGPLSQSVLAAGFTPMQLSQMRQTVSAALLLLIVLLWAPQKLRIRLRQLPMLMLYGVTSYLLLQTFYFEAISRIPIGIALLIQFTAPVWVALWVRLVRGTRLPGLTWAGAALVLIGSAFVGQVWDSRGSGLDPVGLAAAAATALCLTCFYLFAERGLNEFDPIGLVTWGAVSAAVMFAIIRPVWTFPFERLTEAGGIPRFPQVVWLLVLVIGVLSTAMPAVSEVAALRYLASPTASVLGTAEVLIGAVLAWLLVNEVLAPPQIVGGLIVLSGIALAQIRPLSRAEAGPSGTAAAPPPHDKHLSDELERSDT</sequence>
<feature type="domain" description="EamA" evidence="4">
    <location>
        <begin position="172"/>
        <end position="312"/>
    </location>
</feature>
<gene>
    <name evidence="5" type="ORF">Vqi01_39270</name>
</gene>
<dbReference type="SUPFAM" id="SSF103481">
    <property type="entry name" value="Multidrug resistance efflux transporter EmrE"/>
    <property type="match status" value="2"/>
</dbReference>
<keyword evidence="6" id="KW-1185">Reference proteome</keyword>